<dbReference type="PANTHER" id="PTHR43979">
    <property type="entry name" value="PRE-MRNA-PROCESSING FACTOR 17"/>
    <property type="match status" value="1"/>
</dbReference>
<feature type="region of interest" description="Disordered" evidence="10">
    <location>
        <begin position="58"/>
        <end position="138"/>
    </location>
</feature>
<keyword evidence="3" id="KW-0507">mRNA processing</keyword>
<reference evidence="11" key="1">
    <citation type="submission" date="2020-10" db="EMBL/GenBank/DDBJ databases">
        <authorList>
            <person name="Roach M.J.R."/>
        </authorList>
    </citation>
    <scope>NUCLEOTIDE SEQUENCE</scope>
    <source>
        <strain evidence="11">CBS 1945</strain>
    </source>
</reference>
<dbReference type="InterPro" id="IPR020472">
    <property type="entry name" value="WD40_PAC1"/>
</dbReference>
<dbReference type="PANTHER" id="PTHR43979:SF1">
    <property type="entry name" value="PRE-MRNA-PROCESSING FACTOR 17"/>
    <property type="match status" value="1"/>
</dbReference>
<evidence type="ECO:0000313" key="12">
    <source>
        <dbReference type="Proteomes" id="UP000662931"/>
    </source>
</evidence>
<dbReference type="EMBL" id="CP064815">
    <property type="protein sequence ID" value="QPG76337.1"/>
    <property type="molecule type" value="Genomic_DNA"/>
</dbReference>
<gene>
    <name evidence="11" type="ORF">FOA43_003723</name>
</gene>
<dbReference type="CDD" id="cd00200">
    <property type="entry name" value="WD40"/>
    <property type="match status" value="1"/>
</dbReference>
<dbReference type="FunFam" id="2.130.10.10:FF:000034">
    <property type="entry name" value="Pre-mRNA-processing factor 17, putative"/>
    <property type="match status" value="1"/>
</dbReference>
<evidence type="ECO:0000256" key="8">
    <source>
        <dbReference type="ARBA" id="ARBA00068146"/>
    </source>
</evidence>
<dbReference type="Proteomes" id="UP000662931">
    <property type="component" value="Chromosome 4"/>
</dbReference>
<dbReference type="PROSITE" id="PS50082">
    <property type="entry name" value="WD_REPEATS_2"/>
    <property type="match status" value="3"/>
</dbReference>
<dbReference type="OrthoDB" id="10257301at2759"/>
<dbReference type="PRINTS" id="PR00320">
    <property type="entry name" value="GPROTEINBRPT"/>
</dbReference>
<dbReference type="RefSeq" id="XP_038779902.1">
    <property type="nucleotide sequence ID" value="XM_038923974.1"/>
</dbReference>
<organism evidence="11 12">
    <name type="scientific">Eeniella nana</name>
    <name type="common">Yeast</name>
    <name type="synonym">Brettanomyces nanus</name>
    <dbReference type="NCBI Taxonomy" id="13502"/>
    <lineage>
        <taxon>Eukaryota</taxon>
        <taxon>Fungi</taxon>
        <taxon>Dikarya</taxon>
        <taxon>Ascomycota</taxon>
        <taxon>Saccharomycotina</taxon>
        <taxon>Pichiomycetes</taxon>
        <taxon>Pichiales</taxon>
        <taxon>Pichiaceae</taxon>
        <taxon>Brettanomyces</taxon>
    </lineage>
</organism>
<keyword evidence="6" id="KW-0508">mRNA splicing</keyword>
<dbReference type="SMART" id="SM00320">
    <property type="entry name" value="WD40"/>
    <property type="match status" value="7"/>
</dbReference>
<dbReference type="GO" id="GO:0003729">
    <property type="term" value="F:mRNA binding"/>
    <property type="evidence" value="ECO:0007669"/>
    <property type="project" value="TreeGrafter"/>
</dbReference>
<dbReference type="Pfam" id="PF00400">
    <property type="entry name" value="WD40"/>
    <property type="match status" value="4"/>
</dbReference>
<dbReference type="PROSITE" id="PS00678">
    <property type="entry name" value="WD_REPEATS_1"/>
    <property type="match status" value="1"/>
</dbReference>
<dbReference type="InterPro" id="IPR019775">
    <property type="entry name" value="WD40_repeat_CS"/>
</dbReference>
<proteinExistence type="predicted"/>
<feature type="repeat" description="WD" evidence="9">
    <location>
        <begin position="189"/>
        <end position="231"/>
    </location>
</feature>
<feature type="region of interest" description="Disordered" evidence="10">
    <location>
        <begin position="1"/>
        <end position="23"/>
    </location>
</feature>
<sequence>MSIIAGYSSSSSEDESEKQQLTTLPMRIISGGRKTITGYIQQEAVDPLKFDTNKRLYDRLDGTKSPNNSYFTVSKRESQKIKRQRKDKGDSSQLDGNNAYRGPWASEKSSSSDEESDRAEVSRNYTVELPPDLENGVGNGVKPSETSEYFPTSTSSGILTPPSSNRINFLNSQPGAQKCYVPKKKVYIYTAHRGGVQAIQFLPNTGHLLLSCGNDSEIKIWDVYGNRELLRGYYGHTKAVKNVQFNSDGTKFLSCSYDKWVKLWDTETGKCTYKKKLRGFPSVAKFNPNNQNEFLVGTNKMTVEHYDISADEIIQTYEHHTGAINYLEFIAENKNFVTSSEDKSLKVWDLRINMPIKQIADPKQHSMPYLRLHPDGRYFVAQSMDNTIVTFSTKKTDKFRKNKRKLFKGHNSAGYSVGLQFSPDGRNLISGDSYGYTYFWDWNTTRLIKKIKVDDKVISCVDAHPLETSIVAMAGLSGNIYLYD</sequence>
<dbReference type="KEGG" id="bnn:FOA43_003723"/>
<name>A0A875RWJ2_EENNA</name>
<dbReference type="AlphaFoldDB" id="A0A875RWJ2"/>
<dbReference type="InterPro" id="IPR015943">
    <property type="entry name" value="WD40/YVTN_repeat-like_dom_sf"/>
</dbReference>
<dbReference type="SUPFAM" id="SSF50978">
    <property type="entry name" value="WD40 repeat-like"/>
    <property type="match status" value="1"/>
</dbReference>
<evidence type="ECO:0000313" key="11">
    <source>
        <dbReference type="EMBL" id="QPG76337.1"/>
    </source>
</evidence>
<feature type="repeat" description="WD" evidence="9">
    <location>
        <begin position="317"/>
        <end position="358"/>
    </location>
</feature>
<keyword evidence="2 9" id="KW-0853">WD repeat</keyword>
<evidence type="ECO:0000256" key="3">
    <source>
        <dbReference type="ARBA" id="ARBA00022664"/>
    </source>
</evidence>
<dbReference type="InterPro" id="IPR032847">
    <property type="entry name" value="PRPF17"/>
</dbReference>
<evidence type="ECO:0000256" key="7">
    <source>
        <dbReference type="ARBA" id="ARBA00023242"/>
    </source>
</evidence>
<keyword evidence="4" id="KW-0747">Spliceosome</keyword>
<dbReference type="GeneID" id="62197123"/>
<dbReference type="GO" id="GO:0000398">
    <property type="term" value="P:mRNA splicing, via spliceosome"/>
    <property type="evidence" value="ECO:0007669"/>
    <property type="project" value="InterPro"/>
</dbReference>
<keyword evidence="12" id="KW-1185">Reference proteome</keyword>
<protein>
    <recommendedName>
        <fullName evidence="8">Pre-mRNA-processing factor 17</fullName>
    </recommendedName>
</protein>
<evidence type="ECO:0000256" key="10">
    <source>
        <dbReference type="SAM" id="MobiDB-lite"/>
    </source>
</evidence>
<accession>A0A875RWJ2</accession>
<dbReference type="InterPro" id="IPR001680">
    <property type="entry name" value="WD40_rpt"/>
</dbReference>
<evidence type="ECO:0000256" key="9">
    <source>
        <dbReference type="PROSITE-ProRule" id="PRU00221"/>
    </source>
</evidence>
<evidence type="ECO:0000256" key="1">
    <source>
        <dbReference type="ARBA" id="ARBA00004123"/>
    </source>
</evidence>
<keyword evidence="7" id="KW-0539">Nucleus</keyword>
<evidence type="ECO:0000256" key="5">
    <source>
        <dbReference type="ARBA" id="ARBA00022737"/>
    </source>
</evidence>
<dbReference type="InterPro" id="IPR036322">
    <property type="entry name" value="WD40_repeat_dom_sf"/>
</dbReference>
<evidence type="ECO:0000256" key="6">
    <source>
        <dbReference type="ARBA" id="ARBA00023187"/>
    </source>
</evidence>
<comment type="subcellular location">
    <subcellularLocation>
        <location evidence="1">Nucleus</location>
    </subcellularLocation>
</comment>
<dbReference type="GO" id="GO:0071013">
    <property type="term" value="C:catalytic step 2 spliceosome"/>
    <property type="evidence" value="ECO:0007669"/>
    <property type="project" value="InterPro"/>
</dbReference>
<keyword evidence="5" id="KW-0677">Repeat</keyword>
<feature type="repeat" description="WD" evidence="9">
    <location>
        <begin position="233"/>
        <end position="274"/>
    </location>
</feature>
<evidence type="ECO:0000256" key="2">
    <source>
        <dbReference type="ARBA" id="ARBA00022574"/>
    </source>
</evidence>
<dbReference type="PROSITE" id="PS50294">
    <property type="entry name" value="WD_REPEATS_REGION"/>
    <property type="match status" value="3"/>
</dbReference>
<dbReference type="Gene3D" id="2.130.10.10">
    <property type="entry name" value="YVTN repeat-like/Quinoprotein amine dehydrogenase"/>
    <property type="match status" value="1"/>
</dbReference>
<evidence type="ECO:0000256" key="4">
    <source>
        <dbReference type="ARBA" id="ARBA00022728"/>
    </source>
</evidence>